<proteinExistence type="predicted"/>
<dbReference type="PROSITE" id="PS50077">
    <property type="entry name" value="HEAT_REPEAT"/>
    <property type="match status" value="1"/>
</dbReference>
<organism evidence="3 4">
    <name type="scientific">Blastopirellula marina</name>
    <dbReference type="NCBI Taxonomy" id="124"/>
    <lineage>
        <taxon>Bacteria</taxon>
        <taxon>Pseudomonadati</taxon>
        <taxon>Planctomycetota</taxon>
        <taxon>Planctomycetia</taxon>
        <taxon>Pirellulales</taxon>
        <taxon>Pirellulaceae</taxon>
        <taxon>Blastopirellula</taxon>
    </lineage>
</organism>
<sequence length="580" mass="60998">MNMKLETAMKARYLLLCVAMLFCGTLSAAEPDVAKLTTDLKAGGEASYKAADELADAPADKAIPALTSALDSKDVELQRRAARSLAQFGKEAESAVPKLSQLLDSPVPKLRAYAAYALGKIGDSKLPALPKLIQLVTDEDAMVRRSALEALLDLNLDSNVSLPILVDVLEKADPAMVLPVLSEMAEQGERAIPRLRTALKNEQAAYWACLVAEAMGPKAAPLVPELTAVLSNKDPGTRMHALIALGEIGPEAKPAMDAVINALENDSVPAVKYSAAFALASMEADKATDALKKAAEGEDAFLTLISYYAVAKLNPNDTMMAQTAATFLVEAMKNEDANVRAAAAHCLANLEASPDLLQPILADALRDADPRVVAKITDAIVKMGPQAMPDVLKGLKDDKLRWVSVSIIRRWGEAAPEAVEPLTEALSTDDEQYQGEVLMAIGSIGDKAAGAVESVKPFLKGDSRSLKLNALYALGRMGQGAMPAKGDIMPLLDSNDSFTKFAAAWALANIAPEDAAAAEKSVPILTESLTSSEQGYIPGEAAKALAMFGDKAKSALPALKKAADAGNEAAAEAVEAISKP</sequence>
<dbReference type="SMART" id="SM00567">
    <property type="entry name" value="EZ_HEAT"/>
    <property type="match status" value="11"/>
</dbReference>
<evidence type="ECO:0000313" key="3">
    <source>
        <dbReference type="EMBL" id="PQO33926.1"/>
    </source>
</evidence>
<dbReference type="Pfam" id="PF13646">
    <property type="entry name" value="HEAT_2"/>
    <property type="match status" value="2"/>
</dbReference>
<protein>
    <recommendedName>
        <fullName evidence="5">HEAT repeat domain-containing protein</fullName>
    </recommendedName>
</protein>
<feature type="chain" id="PRO_5015449577" description="HEAT repeat domain-containing protein" evidence="2">
    <location>
        <begin position="29"/>
        <end position="580"/>
    </location>
</feature>
<dbReference type="Gene3D" id="1.25.10.10">
    <property type="entry name" value="Leucine-rich Repeat Variant"/>
    <property type="match status" value="4"/>
</dbReference>
<dbReference type="InterPro" id="IPR021133">
    <property type="entry name" value="HEAT_type_2"/>
</dbReference>
<comment type="function">
    <text evidence="1">Catalyzes the hydroxylation of the N(6)-(4-aminobutyl)-L-lysine intermediate produced by deoxyhypusine synthase/DHPS on a critical lysine of the eukaryotic translation initiation factor 5A/eIF-5A. This is the second step of the post-translational modification of that lysine into an unusual amino acid residue named hypusine. Hypusination is unique to mature eIF-5A factor and is essential for its function.</text>
</comment>
<dbReference type="Proteomes" id="UP000239388">
    <property type="component" value="Unassembled WGS sequence"/>
</dbReference>
<comment type="caution">
    <text evidence="3">The sequence shown here is derived from an EMBL/GenBank/DDBJ whole genome shotgun (WGS) entry which is preliminary data.</text>
</comment>
<dbReference type="AlphaFoldDB" id="A0A2S8FP01"/>
<evidence type="ECO:0008006" key="5">
    <source>
        <dbReference type="Google" id="ProtNLM"/>
    </source>
</evidence>
<evidence type="ECO:0000256" key="2">
    <source>
        <dbReference type="SAM" id="SignalP"/>
    </source>
</evidence>
<gene>
    <name evidence="3" type="ORF">C5Y98_17045</name>
</gene>
<dbReference type="GO" id="GO:0016491">
    <property type="term" value="F:oxidoreductase activity"/>
    <property type="evidence" value="ECO:0007669"/>
    <property type="project" value="TreeGrafter"/>
</dbReference>
<accession>A0A2S8FP01</accession>
<keyword evidence="2" id="KW-0732">Signal</keyword>
<dbReference type="Pfam" id="PF03130">
    <property type="entry name" value="HEAT_PBS"/>
    <property type="match status" value="2"/>
</dbReference>
<dbReference type="EMBL" id="PUIB01000017">
    <property type="protein sequence ID" value="PQO33926.1"/>
    <property type="molecule type" value="Genomic_DNA"/>
</dbReference>
<dbReference type="PANTHER" id="PTHR12697">
    <property type="entry name" value="PBS LYASE HEAT-LIKE PROTEIN"/>
    <property type="match status" value="1"/>
</dbReference>
<feature type="signal peptide" evidence="2">
    <location>
        <begin position="1"/>
        <end position="28"/>
    </location>
</feature>
<dbReference type="InterPro" id="IPR004155">
    <property type="entry name" value="PBS_lyase_HEAT"/>
</dbReference>
<evidence type="ECO:0000256" key="1">
    <source>
        <dbReference type="ARBA" id="ARBA00045876"/>
    </source>
</evidence>
<dbReference type="InterPro" id="IPR011989">
    <property type="entry name" value="ARM-like"/>
</dbReference>
<reference evidence="3 4" key="1">
    <citation type="submission" date="2018-02" db="EMBL/GenBank/DDBJ databases">
        <title>Comparative genomes isolates from brazilian mangrove.</title>
        <authorList>
            <person name="Araujo J.E."/>
            <person name="Taketani R.G."/>
            <person name="Silva M.C.P."/>
            <person name="Loureco M.V."/>
            <person name="Andreote F.D."/>
        </authorList>
    </citation>
    <scope>NUCLEOTIDE SEQUENCE [LARGE SCALE GENOMIC DNA]</scope>
    <source>
        <strain evidence="3 4">NAP PRIS-MGV</strain>
    </source>
</reference>
<dbReference type="InterPro" id="IPR016024">
    <property type="entry name" value="ARM-type_fold"/>
</dbReference>
<name>A0A2S8FP01_9BACT</name>
<dbReference type="PANTHER" id="PTHR12697:SF5">
    <property type="entry name" value="DEOXYHYPUSINE HYDROXYLASE"/>
    <property type="match status" value="1"/>
</dbReference>
<evidence type="ECO:0000313" key="4">
    <source>
        <dbReference type="Proteomes" id="UP000239388"/>
    </source>
</evidence>
<dbReference type="SUPFAM" id="SSF48371">
    <property type="entry name" value="ARM repeat"/>
    <property type="match status" value="2"/>
</dbReference>